<dbReference type="InterPro" id="IPR001387">
    <property type="entry name" value="Cro/C1-type_HTH"/>
</dbReference>
<gene>
    <name evidence="3" type="ORF">EV190_10760</name>
</gene>
<dbReference type="Proteomes" id="UP000295281">
    <property type="component" value="Unassembled WGS sequence"/>
</dbReference>
<dbReference type="GO" id="GO:0003677">
    <property type="term" value="F:DNA binding"/>
    <property type="evidence" value="ECO:0007669"/>
    <property type="project" value="InterPro"/>
</dbReference>
<name>A0A4R6V140_9ACTN</name>
<feature type="region of interest" description="Disordered" evidence="1">
    <location>
        <begin position="72"/>
        <end position="133"/>
    </location>
</feature>
<dbReference type="PROSITE" id="PS50943">
    <property type="entry name" value="HTH_CROC1"/>
    <property type="match status" value="1"/>
</dbReference>
<dbReference type="CDD" id="cd00093">
    <property type="entry name" value="HTH_XRE"/>
    <property type="match status" value="1"/>
</dbReference>
<dbReference type="SMART" id="SM00530">
    <property type="entry name" value="HTH_XRE"/>
    <property type="match status" value="1"/>
</dbReference>
<accession>A0A4R6V140</accession>
<dbReference type="Gene3D" id="1.10.260.40">
    <property type="entry name" value="lambda repressor-like DNA-binding domains"/>
    <property type="match status" value="1"/>
</dbReference>
<organism evidence="3 4">
    <name type="scientific">Actinorugispora endophytica</name>
    <dbReference type="NCBI Taxonomy" id="1605990"/>
    <lineage>
        <taxon>Bacteria</taxon>
        <taxon>Bacillati</taxon>
        <taxon>Actinomycetota</taxon>
        <taxon>Actinomycetes</taxon>
        <taxon>Streptosporangiales</taxon>
        <taxon>Nocardiopsidaceae</taxon>
        <taxon>Actinorugispora</taxon>
    </lineage>
</organism>
<sequence length="133" mass="14291">MSEEFVLTGWSKLGGLVRDTRLSKGLSQVALAARAGVARSWLARVEAGHRGVELEPLLRLLAALDLTLTLRSNADARRQTRPRPDRDRAASMERPSPPQDPPDGVGAGLRAASEARRASWGLPVTGTRSDDDG</sequence>
<evidence type="ECO:0000259" key="2">
    <source>
        <dbReference type="PROSITE" id="PS50943"/>
    </source>
</evidence>
<comment type="caution">
    <text evidence="3">The sequence shown here is derived from an EMBL/GenBank/DDBJ whole genome shotgun (WGS) entry which is preliminary data.</text>
</comment>
<evidence type="ECO:0000256" key="1">
    <source>
        <dbReference type="SAM" id="MobiDB-lite"/>
    </source>
</evidence>
<reference evidence="3 4" key="1">
    <citation type="submission" date="2019-03" db="EMBL/GenBank/DDBJ databases">
        <title>Genomic Encyclopedia of Type Strains, Phase IV (KMG-IV): sequencing the most valuable type-strain genomes for metagenomic binning, comparative biology and taxonomic classification.</title>
        <authorList>
            <person name="Goeker M."/>
        </authorList>
    </citation>
    <scope>NUCLEOTIDE SEQUENCE [LARGE SCALE GENOMIC DNA]</scope>
    <source>
        <strain evidence="3 4">DSM 46770</strain>
    </source>
</reference>
<dbReference type="Pfam" id="PF13560">
    <property type="entry name" value="HTH_31"/>
    <property type="match status" value="1"/>
</dbReference>
<proteinExistence type="predicted"/>
<dbReference type="EMBL" id="SNYN01000007">
    <property type="protein sequence ID" value="TDQ52228.1"/>
    <property type="molecule type" value="Genomic_DNA"/>
</dbReference>
<dbReference type="SUPFAM" id="SSF47413">
    <property type="entry name" value="lambda repressor-like DNA-binding domains"/>
    <property type="match status" value="1"/>
</dbReference>
<feature type="domain" description="HTH cro/C1-type" evidence="2">
    <location>
        <begin position="17"/>
        <end position="71"/>
    </location>
</feature>
<evidence type="ECO:0000313" key="4">
    <source>
        <dbReference type="Proteomes" id="UP000295281"/>
    </source>
</evidence>
<protein>
    <submittedName>
        <fullName evidence="3">Helix-turn-helix protein</fullName>
    </submittedName>
</protein>
<keyword evidence="4" id="KW-1185">Reference proteome</keyword>
<feature type="compositionally biased region" description="Basic and acidic residues" evidence="1">
    <location>
        <begin position="74"/>
        <end position="91"/>
    </location>
</feature>
<dbReference type="AlphaFoldDB" id="A0A4R6V140"/>
<evidence type="ECO:0000313" key="3">
    <source>
        <dbReference type="EMBL" id="TDQ52228.1"/>
    </source>
</evidence>
<dbReference type="InterPro" id="IPR010982">
    <property type="entry name" value="Lambda_DNA-bd_dom_sf"/>
</dbReference>